<protein>
    <submittedName>
        <fullName evidence="2">Hypothetical_protein</fullName>
    </submittedName>
</protein>
<dbReference type="EMBL" id="CAXDID020000112">
    <property type="protein sequence ID" value="CAL6029776.1"/>
    <property type="molecule type" value="Genomic_DNA"/>
</dbReference>
<name>A0AA86QGZ0_9EUKA</name>
<dbReference type="EMBL" id="CATOUU010000916">
    <property type="protein sequence ID" value="CAI9959189.1"/>
    <property type="molecule type" value="Genomic_DNA"/>
</dbReference>
<evidence type="ECO:0000313" key="1">
    <source>
        <dbReference type="EMBL" id="CAI9959189.1"/>
    </source>
</evidence>
<sequence>MQSKYKVNELKRNLKECFYPDSNWGHRIQSPRYQPTVLQKLNRFILYLNIHLEQFIYFQNIIEYAILNRQVSIYQIYLFAPMKLSEAVPRINIVPFNRRFVHSAQQARPTSQISHTVFPSVFVKSVNFTMPVKQRQLLRSAKPSTIQKYQDYLEPISSFSLKQQQQSDYQSLITMPTRPTFDPNALRRVQSSFVTNNPKEKQQKEIERELTKNEQKLVKKLQNQEYILKQWSKINGIDIEQQLKFRE</sequence>
<reference evidence="2 3" key="2">
    <citation type="submission" date="2024-07" db="EMBL/GenBank/DDBJ databases">
        <authorList>
            <person name="Akdeniz Z."/>
        </authorList>
    </citation>
    <scope>NUCLEOTIDE SEQUENCE [LARGE SCALE GENOMIC DNA]</scope>
</reference>
<evidence type="ECO:0000313" key="3">
    <source>
        <dbReference type="Proteomes" id="UP001642409"/>
    </source>
</evidence>
<dbReference type="Proteomes" id="UP001642409">
    <property type="component" value="Unassembled WGS sequence"/>
</dbReference>
<evidence type="ECO:0000313" key="2">
    <source>
        <dbReference type="EMBL" id="CAL6029776.1"/>
    </source>
</evidence>
<organism evidence="1">
    <name type="scientific">Hexamita inflata</name>
    <dbReference type="NCBI Taxonomy" id="28002"/>
    <lineage>
        <taxon>Eukaryota</taxon>
        <taxon>Metamonada</taxon>
        <taxon>Diplomonadida</taxon>
        <taxon>Hexamitidae</taxon>
        <taxon>Hexamitinae</taxon>
        <taxon>Hexamita</taxon>
    </lineage>
</organism>
<gene>
    <name evidence="2" type="ORF">HINF_LOCUS32653</name>
    <name evidence="1" type="ORF">HINF_LOCUS46834</name>
</gene>
<proteinExistence type="predicted"/>
<reference evidence="1" key="1">
    <citation type="submission" date="2023-06" db="EMBL/GenBank/DDBJ databases">
        <authorList>
            <person name="Kurt Z."/>
        </authorList>
    </citation>
    <scope>NUCLEOTIDE SEQUENCE</scope>
</reference>
<keyword evidence="3" id="KW-1185">Reference proteome</keyword>
<accession>A0AA86QGZ0</accession>
<dbReference type="AlphaFoldDB" id="A0AA86QGZ0"/>
<comment type="caution">
    <text evidence="1">The sequence shown here is derived from an EMBL/GenBank/DDBJ whole genome shotgun (WGS) entry which is preliminary data.</text>
</comment>